<feature type="signal peptide" evidence="2">
    <location>
        <begin position="1"/>
        <end position="26"/>
    </location>
</feature>
<evidence type="ECO:0000256" key="2">
    <source>
        <dbReference type="SAM" id="SignalP"/>
    </source>
</evidence>
<gene>
    <name evidence="3" type="ORF">Ciccas_002865</name>
</gene>
<evidence type="ECO:0000313" key="3">
    <source>
        <dbReference type="EMBL" id="KAL3318470.1"/>
    </source>
</evidence>
<dbReference type="EMBL" id="JBJKFK010000240">
    <property type="protein sequence ID" value="KAL3318470.1"/>
    <property type="molecule type" value="Genomic_DNA"/>
</dbReference>
<keyword evidence="4" id="KW-1185">Reference proteome</keyword>
<name>A0ABD2QG80_9PLAT</name>
<organism evidence="3 4">
    <name type="scientific">Cichlidogyrus casuarinus</name>
    <dbReference type="NCBI Taxonomy" id="1844966"/>
    <lineage>
        <taxon>Eukaryota</taxon>
        <taxon>Metazoa</taxon>
        <taxon>Spiralia</taxon>
        <taxon>Lophotrochozoa</taxon>
        <taxon>Platyhelminthes</taxon>
        <taxon>Monogenea</taxon>
        <taxon>Monopisthocotylea</taxon>
        <taxon>Dactylogyridea</taxon>
        <taxon>Ancyrocephalidae</taxon>
        <taxon>Cichlidogyrus</taxon>
    </lineage>
</organism>
<evidence type="ECO:0000256" key="1">
    <source>
        <dbReference type="SAM" id="MobiDB-lite"/>
    </source>
</evidence>
<feature type="compositionally biased region" description="Polar residues" evidence="1">
    <location>
        <begin position="25"/>
        <end position="56"/>
    </location>
</feature>
<dbReference type="Proteomes" id="UP001626550">
    <property type="component" value="Unassembled WGS sequence"/>
</dbReference>
<keyword evidence="2" id="KW-0732">Signal</keyword>
<comment type="caution">
    <text evidence="3">The sequence shown here is derived from an EMBL/GenBank/DDBJ whole genome shotgun (WGS) entry which is preliminary data.</text>
</comment>
<feature type="region of interest" description="Disordered" evidence="1">
    <location>
        <begin position="25"/>
        <end position="78"/>
    </location>
</feature>
<evidence type="ECO:0000313" key="4">
    <source>
        <dbReference type="Proteomes" id="UP001626550"/>
    </source>
</evidence>
<dbReference type="AlphaFoldDB" id="A0ABD2QG80"/>
<feature type="chain" id="PRO_5044896809" evidence="2">
    <location>
        <begin position="27"/>
        <end position="126"/>
    </location>
</feature>
<proteinExistence type="predicted"/>
<sequence>MHLDVCFDIRFELIVILFAVASHATSGPEHSSNSKPVVESLPSNTSSLTVATNSTIPAGGAPSAYSDVSQDTEEEKPTAMVTLSPVKTIPAPPTLSPQIVRNAQVLIGQSHVLASGPPPTLTRNGT</sequence>
<accession>A0ABD2QG80</accession>
<protein>
    <submittedName>
        <fullName evidence="3">Uncharacterized protein</fullName>
    </submittedName>
</protein>
<reference evidence="3 4" key="1">
    <citation type="submission" date="2024-11" db="EMBL/GenBank/DDBJ databases">
        <title>Adaptive evolution of stress response genes in parasites aligns with host niche diversity.</title>
        <authorList>
            <person name="Hahn C."/>
            <person name="Resl P."/>
        </authorList>
    </citation>
    <scope>NUCLEOTIDE SEQUENCE [LARGE SCALE GENOMIC DNA]</scope>
    <source>
        <strain evidence="3">EGGRZ-B1_66</strain>
        <tissue evidence="3">Body</tissue>
    </source>
</reference>